<dbReference type="InterPro" id="IPR051120">
    <property type="entry name" value="ABC_AA/LPS_Transport"/>
</dbReference>
<dbReference type="PANTHER" id="PTHR45772:SF7">
    <property type="entry name" value="AMINO ACID ABC TRANSPORTER ATP-BINDING PROTEIN"/>
    <property type="match status" value="1"/>
</dbReference>
<dbReference type="GO" id="GO:0005524">
    <property type="term" value="F:ATP binding"/>
    <property type="evidence" value="ECO:0007669"/>
    <property type="project" value="UniProtKB-KW"/>
</dbReference>
<dbReference type="GO" id="GO:1903805">
    <property type="term" value="P:L-valine import across plasma membrane"/>
    <property type="evidence" value="ECO:0007669"/>
    <property type="project" value="TreeGrafter"/>
</dbReference>
<evidence type="ECO:0000256" key="3">
    <source>
        <dbReference type="ARBA" id="ARBA00022840"/>
    </source>
</evidence>
<sequence length="261" mass="28464">MPSTSALSRLQSAGLYALELEAVSRHFGALVALADINLTVKAGERRAVLGSNGAGKTTLFNAITGDFPPTTGRVRLFGEDVTDLPVHERIRRGLRRTYQISLLFGGLSVIDNIYLACRGVSRGRFSLRRPRKDDSGMEAAETLLSAVHLDNVRDTPVGDLSHGQQRQLEIALALAGAPRLILFDEPAAGLSPTERTELVEILQALPDHIGFIIIEHDMDVALRVSESVTMMHNGRIFKEGTPEEIENDPEVQELYLGHGHG</sequence>
<dbReference type="EMBL" id="SADE01000001">
    <property type="protein sequence ID" value="RVU38115.1"/>
    <property type="molecule type" value="Genomic_DNA"/>
</dbReference>
<reference evidence="6" key="1">
    <citation type="submission" date="2019-01" db="EMBL/GenBank/DDBJ databases">
        <title>Gri0909 isolated from a small marine red alga.</title>
        <authorList>
            <person name="Kim J."/>
            <person name="Jeong S.E."/>
            <person name="Jeon C.O."/>
        </authorList>
    </citation>
    <scope>NUCLEOTIDE SEQUENCE [LARGE SCALE GENOMIC DNA]</scope>
    <source>
        <strain evidence="6">Gri0909</strain>
    </source>
</reference>
<proteinExistence type="predicted"/>
<dbReference type="PROSITE" id="PS50893">
    <property type="entry name" value="ABC_TRANSPORTER_2"/>
    <property type="match status" value="1"/>
</dbReference>
<dbReference type="GO" id="GO:0005886">
    <property type="term" value="C:plasma membrane"/>
    <property type="evidence" value="ECO:0007669"/>
    <property type="project" value="TreeGrafter"/>
</dbReference>
<keyword evidence="3 5" id="KW-0067">ATP-binding</keyword>
<dbReference type="SMART" id="SM00382">
    <property type="entry name" value="AAA"/>
    <property type="match status" value="1"/>
</dbReference>
<dbReference type="InterPro" id="IPR003593">
    <property type="entry name" value="AAA+_ATPase"/>
</dbReference>
<dbReference type="GO" id="GO:0042941">
    <property type="term" value="P:D-alanine transmembrane transport"/>
    <property type="evidence" value="ECO:0007669"/>
    <property type="project" value="TreeGrafter"/>
</dbReference>
<dbReference type="GO" id="GO:0016887">
    <property type="term" value="F:ATP hydrolysis activity"/>
    <property type="evidence" value="ECO:0007669"/>
    <property type="project" value="InterPro"/>
</dbReference>
<dbReference type="AlphaFoldDB" id="A0A437QUC6"/>
<gene>
    <name evidence="5" type="ORF">EOI86_02080</name>
</gene>
<dbReference type="GO" id="GO:0005304">
    <property type="term" value="F:L-valine transmembrane transporter activity"/>
    <property type="evidence" value="ECO:0007669"/>
    <property type="project" value="TreeGrafter"/>
</dbReference>
<dbReference type="Proteomes" id="UP000287447">
    <property type="component" value="Unassembled WGS sequence"/>
</dbReference>
<evidence type="ECO:0000256" key="2">
    <source>
        <dbReference type="ARBA" id="ARBA00022741"/>
    </source>
</evidence>
<evidence type="ECO:0000256" key="1">
    <source>
        <dbReference type="ARBA" id="ARBA00022448"/>
    </source>
</evidence>
<evidence type="ECO:0000313" key="5">
    <source>
        <dbReference type="EMBL" id="RVU38115.1"/>
    </source>
</evidence>
<dbReference type="CDD" id="cd03219">
    <property type="entry name" value="ABC_Mj1267_LivG_branched"/>
    <property type="match status" value="1"/>
</dbReference>
<protein>
    <submittedName>
        <fullName evidence="5">ABC transporter ATP-binding protein</fullName>
    </submittedName>
</protein>
<feature type="domain" description="ABC transporter" evidence="4">
    <location>
        <begin position="18"/>
        <end position="258"/>
    </location>
</feature>
<comment type="caution">
    <text evidence="5">The sequence shown here is derived from an EMBL/GenBank/DDBJ whole genome shotgun (WGS) entry which is preliminary data.</text>
</comment>
<dbReference type="InterPro" id="IPR003439">
    <property type="entry name" value="ABC_transporter-like_ATP-bd"/>
</dbReference>
<evidence type="ECO:0000259" key="4">
    <source>
        <dbReference type="PROSITE" id="PS50893"/>
    </source>
</evidence>
<dbReference type="RefSeq" id="WP_127763487.1">
    <property type="nucleotide sequence ID" value="NZ_SADE01000001.1"/>
</dbReference>
<dbReference type="GO" id="GO:0015192">
    <property type="term" value="F:L-phenylalanine transmembrane transporter activity"/>
    <property type="evidence" value="ECO:0007669"/>
    <property type="project" value="TreeGrafter"/>
</dbReference>
<keyword evidence="1" id="KW-0813">Transport</keyword>
<dbReference type="Pfam" id="PF00005">
    <property type="entry name" value="ABC_tran"/>
    <property type="match status" value="1"/>
</dbReference>
<dbReference type="PANTHER" id="PTHR45772">
    <property type="entry name" value="CONSERVED COMPONENT OF ABC TRANSPORTER FOR NATURAL AMINO ACIDS-RELATED"/>
    <property type="match status" value="1"/>
</dbReference>
<dbReference type="GO" id="GO:1903806">
    <property type="term" value="P:L-isoleucine import across plasma membrane"/>
    <property type="evidence" value="ECO:0007669"/>
    <property type="project" value="TreeGrafter"/>
</dbReference>
<keyword evidence="6" id="KW-1185">Reference proteome</keyword>
<accession>A0A437QUC6</accession>
<dbReference type="InterPro" id="IPR027417">
    <property type="entry name" value="P-loop_NTPase"/>
</dbReference>
<dbReference type="Pfam" id="PF12399">
    <property type="entry name" value="BCA_ABC_TP_C"/>
    <property type="match status" value="1"/>
</dbReference>
<evidence type="ECO:0000313" key="6">
    <source>
        <dbReference type="Proteomes" id="UP000287447"/>
    </source>
</evidence>
<dbReference type="SUPFAM" id="SSF52540">
    <property type="entry name" value="P-loop containing nucleoside triphosphate hydrolases"/>
    <property type="match status" value="1"/>
</dbReference>
<dbReference type="GO" id="GO:0015808">
    <property type="term" value="P:L-alanine transport"/>
    <property type="evidence" value="ECO:0007669"/>
    <property type="project" value="TreeGrafter"/>
</dbReference>
<dbReference type="GO" id="GO:0015188">
    <property type="term" value="F:L-isoleucine transmembrane transporter activity"/>
    <property type="evidence" value="ECO:0007669"/>
    <property type="project" value="TreeGrafter"/>
</dbReference>
<dbReference type="InterPro" id="IPR032823">
    <property type="entry name" value="BCA_ABC_TP_C"/>
</dbReference>
<name>A0A437QUC6_9PROT</name>
<dbReference type="Gene3D" id="3.40.50.300">
    <property type="entry name" value="P-loop containing nucleotide triphosphate hydrolases"/>
    <property type="match status" value="1"/>
</dbReference>
<dbReference type="OrthoDB" id="9779872at2"/>
<keyword evidence="2" id="KW-0547">Nucleotide-binding</keyword>
<organism evidence="5 6">
    <name type="scientific">Hwanghaeella grinnelliae</name>
    <dbReference type="NCBI Taxonomy" id="2500179"/>
    <lineage>
        <taxon>Bacteria</taxon>
        <taxon>Pseudomonadati</taxon>
        <taxon>Pseudomonadota</taxon>
        <taxon>Alphaproteobacteria</taxon>
        <taxon>Rhodospirillales</taxon>
        <taxon>Rhodospirillaceae</taxon>
        <taxon>Hwanghaeella</taxon>
    </lineage>
</organism>